<dbReference type="Gene3D" id="3.90.1300.10">
    <property type="entry name" value="Amidase signature (AS) domain"/>
    <property type="match status" value="1"/>
</dbReference>
<keyword evidence="1" id="KW-1133">Transmembrane helix</keyword>
<name>A0A6P5AQF1_BRABE</name>
<sequence length="115" mass="12878">MDIANTSTAVCSVLAGVLSCYVGLKVYRRQQVKKKALKKREESRRALQDVLRSVATDDQPTAAKRREILSLTLPQLSQQLRDGQLSAVQVLQAFQEKVRHSNTCKKGCDHPNMII</sequence>
<accession>A0A6P5AQF1</accession>
<organism evidence="2 3">
    <name type="scientific">Branchiostoma belcheri</name>
    <name type="common">Amphioxus</name>
    <dbReference type="NCBI Taxonomy" id="7741"/>
    <lineage>
        <taxon>Eukaryota</taxon>
        <taxon>Metazoa</taxon>
        <taxon>Chordata</taxon>
        <taxon>Cephalochordata</taxon>
        <taxon>Leptocardii</taxon>
        <taxon>Amphioxiformes</taxon>
        <taxon>Branchiostomatidae</taxon>
        <taxon>Branchiostoma</taxon>
    </lineage>
</organism>
<keyword evidence="1" id="KW-0472">Membrane</keyword>
<protein>
    <submittedName>
        <fullName evidence="3">Uncharacterized protein LOC109486058</fullName>
    </submittedName>
</protein>
<dbReference type="OrthoDB" id="10435199at2759"/>
<dbReference type="RefSeq" id="XP_019645307.1">
    <property type="nucleotide sequence ID" value="XM_019789748.1"/>
</dbReference>
<keyword evidence="1" id="KW-0812">Transmembrane</keyword>
<keyword evidence="2" id="KW-1185">Reference proteome</keyword>
<dbReference type="GeneID" id="109486058"/>
<evidence type="ECO:0000313" key="3">
    <source>
        <dbReference type="RefSeq" id="XP_019645307.1"/>
    </source>
</evidence>
<feature type="transmembrane region" description="Helical" evidence="1">
    <location>
        <begin position="6"/>
        <end position="24"/>
    </location>
</feature>
<reference evidence="3" key="1">
    <citation type="submission" date="2025-08" db="UniProtKB">
        <authorList>
            <consortium name="RefSeq"/>
        </authorList>
    </citation>
    <scope>IDENTIFICATION</scope>
    <source>
        <tissue evidence="3">Gonad</tissue>
    </source>
</reference>
<proteinExistence type="predicted"/>
<evidence type="ECO:0000256" key="1">
    <source>
        <dbReference type="SAM" id="Phobius"/>
    </source>
</evidence>
<dbReference type="KEGG" id="bbel:109486058"/>
<evidence type="ECO:0000313" key="2">
    <source>
        <dbReference type="Proteomes" id="UP000515135"/>
    </source>
</evidence>
<dbReference type="Proteomes" id="UP000515135">
    <property type="component" value="Unplaced"/>
</dbReference>
<dbReference type="AlphaFoldDB" id="A0A6P5AQF1"/>
<dbReference type="InterPro" id="IPR036928">
    <property type="entry name" value="AS_sf"/>
</dbReference>
<gene>
    <name evidence="3" type="primary">LOC109486058</name>
</gene>